<reference evidence="2" key="1">
    <citation type="journal article" date="2020" name="Stud. Mycol.">
        <title>101 Dothideomycetes genomes: a test case for predicting lifestyles and emergence of pathogens.</title>
        <authorList>
            <person name="Haridas S."/>
            <person name="Albert R."/>
            <person name="Binder M."/>
            <person name="Bloem J."/>
            <person name="Labutti K."/>
            <person name="Salamov A."/>
            <person name="Andreopoulos B."/>
            <person name="Baker S."/>
            <person name="Barry K."/>
            <person name="Bills G."/>
            <person name="Bluhm B."/>
            <person name="Cannon C."/>
            <person name="Castanera R."/>
            <person name="Culley D."/>
            <person name="Daum C."/>
            <person name="Ezra D."/>
            <person name="Gonzalez J."/>
            <person name="Henrissat B."/>
            <person name="Kuo A."/>
            <person name="Liang C."/>
            <person name="Lipzen A."/>
            <person name="Lutzoni F."/>
            <person name="Magnuson J."/>
            <person name="Mondo S."/>
            <person name="Nolan M."/>
            <person name="Ohm R."/>
            <person name="Pangilinan J."/>
            <person name="Park H.-J."/>
            <person name="Ramirez L."/>
            <person name="Alfaro M."/>
            <person name="Sun H."/>
            <person name="Tritt A."/>
            <person name="Yoshinaga Y."/>
            <person name="Zwiers L.-H."/>
            <person name="Turgeon B."/>
            <person name="Goodwin S."/>
            <person name="Spatafora J."/>
            <person name="Crous P."/>
            <person name="Grigoriev I."/>
        </authorList>
    </citation>
    <scope>NUCLEOTIDE SEQUENCE</scope>
    <source>
        <strain evidence="2">CBS 279.74</strain>
    </source>
</reference>
<accession>A0A6G1JX38</accession>
<evidence type="ECO:0000313" key="2">
    <source>
        <dbReference type="EMBL" id="KAF2705108.1"/>
    </source>
</evidence>
<dbReference type="Proteomes" id="UP000799428">
    <property type="component" value="Unassembled WGS sequence"/>
</dbReference>
<organism evidence="2 3">
    <name type="scientific">Pleomassaria siparia CBS 279.74</name>
    <dbReference type="NCBI Taxonomy" id="1314801"/>
    <lineage>
        <taxon>Eukaryota</taxon>
        <taxon>Fungi</taxon>
        <taxon>Dikarya</taxon>
        <taxon>Ascomycota</taxon>
        <taxon>Pezizomycotina</taxon>
        <taxon>Dothideomycetes</taxon>
        <taxon>Pleosporomycetidae</taxon>
        <taxon>Pleosporales</taxon>
        <taxon>Pleomassariaceae</taxon>
        <taxon>Pleomassaria</taxon>
    </lineage>
</organism>
<gene>
    <name evidence="2" type="ORF">K504DRAFT_506578</name>
</gene>
<feature type="compositionally biased region" description="Polar residues" evidence="1">
    <location>
        <begin position="275"/>
        <end position="289"/>
    </location>
</feature>
<dbReference type="EMBL" id="MU005780">
    <property type="protein sequence ID" value="KAF2705108.1"/>
    <property type="molecule type" value="Genomic_DNA"/>
</dbReference>
<feature type="region of interest" description="Disordered" evidence="1">
    <location>
        <begin position="262"/>
        <end position="289"/>
    </location>
</feature>
<evidence type="ECO:0008006" key="4">
    <source>
        <dbReference type="Google" id="ProtNLM"/>
    </source>
</evidence>
<proteinExistence type="predicted"/>
<evidence type="ECO:0000313" key="3">
    <source>
        <dbReference type="Proteomes" id="UP000799428"/>
    </source>
</evidence>
<sequence length="289" mass="31089">MSSAVASRPRALSSVKMPVLDFHDHLQVVLAKLERDPLTITTDDARRLHEHFDAKDERSARIISAVEALALANQDLRIEKGEMPTLGQPGHASLLTVVEDLLAAVDANPEDVTTEVLKLTQTAVSKCQKAIGTSKATHPELEAKLQEEFAKIEPKVEQGTVTREEADHLHSLEARTHGHTEKGGLTSIAQSVVAKRERKVSFSEGSNKVGLPTVEIPNHLHSVKACAHDHDHTKKVAITPSAAGKREGQNKDGLPAIEKLTVNDAKNKHGKGNSVAATEMSSGTAVEAN</sequence>
<dbReference type="OrthoDB" id="2799468at2759"/>
<evidence type="ECO:0000256" key="1">
    <source>
        <dbReference type="SAM" id="MobiDB-lite"/>
    </source>
</evidence>
<dbReference type="AlphaFoldDB" id="A0A6G1JX38"/>
<protein>
    <recommendedName>
        <fullName evidence="4">SMP domain-containing protein</fullName>
    </recommendedName>
</protein>
<keyword evidence="3" id="KW-1185">Reference proteome</keyword>
<name>A0A6G1JX38_9PLEO</name>